<sequence length="145" mass="14792">MKPLIAAATALLLSATALAAQPQGNPGDMLKQMDRNGDGKVTLAEAEAQNAEMFTRLDSNRDGVLSEAEARPQGGPGAAAGKDARGQAPAKGGQPGGPKLDSNGDGKITKAEFKAGAHEMFTRMDRNGDGVLSGAELTPPKRPGN</sequence>
<dbReference type="RefSeq" id="WP_353471300.1">
    <property type="nucleotide sequence ID" value="NZ_CP123384.1"/>
</dbReference>
<feature type="compositionally biased region" description="Basic and acidic residues" evidence="1">
    <location>
        <begin position="102"/>
        <end position="128"/>
    </location>
</feature>
<dbReference type="EMBL" id="CP123384">
    <property type="protein sequence ID" value="XCC92470.1"/>
    <property type="molecule type" value="Genomic_DNA"/>
</dbReference>
<organism evidence="4">
    <name type="scientific">Alloyangia sp. H15</name>
    <dbReference type="NCBI Taxonomy" id="3029062"/>
    <lineage>
        <taxon>Bacteria</taxon>
        <taxon>Pseudomonadati</taxon>
        <taxon>Pseudomonadota</taxon>
        <taxon>Alphaproteobacteria</taxon>
        <taxon>Rhodobacterales</taxon>
        <taxon>Roseobacteraceae</taxon>
        <taxon>Alloyangia</taxon>
    </lineage>
</organism>
<dbReference type="GO" id="GO:0005509">
    <property type="term" value="F:calcium ion binding"/>
    <property type="evidence" value="ECO:0007669"/>
    <property type="project" value="InterPro"/>
</dbReference>
<evidence type="ECO:0000256" key="1">
    <source>
        <dbReference type="SAM" id="MobiDB-lite"/>
    </source>
</evidence>
<feature type="signal peptide" evidence="2">
    <location>
        <begin position="1"/>
        <end position="19"/>
    </location>
</feature>
<gene>
    <name evidence="4" type="ORF">PVT71_08155</name>
</gene>
<evidence type="ECO:0000256" key="2">
    <source>
        <dbReference type="SAM" id="SignalP"/>
    </source>
</evidence>
<dbReference type="PROSITE" id="PS50222">
    <property type="entry name" value="EF_HAND_2"/>
    <property type="match status" value="1"/>
</dbReference>
<feature type="chain" id="PRO_5043504544" description="EF-hand domain-containing protein" evidence="2">
    <location>
        <begin position="20"/>
        <end position="145"/>
    </location>
</feature>
<dbReference type="Gene3D" id="1.10.238.10">
    <property type="entry name" value="EF-hand"/>
    <property type="match status" value="2"/>
</dbReference>
<dbReference type="SUPFAM" id="SSF47473">
    <property type="entry name" value="EF-hand"/>
    <property type="match status" value="2"/>
</dbReference>
<dbReference type="PROSITE" id="PS00018">
    <property type="entry name" value="EF_HAND_1"/>
    <property type="match status" value="2"/>
</dbReference>
<protein>
    <recommendedName>
        <fullName evidence="3">EF-hand domain-containing protein</fullName>
    </recommendedName>
</protein>
<dbReference type="InterPro" id="IPR002048">
    <property type="entry name" value="EF_hand_dom"/>
</dbReference>
<accession>A0AAU8ACC3</accession>
<keyword evidence="2" id="KW-0732">Signal</keyword>
<reference evidence="4" key="1">
    <citation type="submission" date="2023-02" db="EMBL/GenBank/DDBJ databases">
        <title>Description and genomic characterization of Salipiger bruguierae sp. nov., isolated from the sediment of mangrove plant Bruguiera sexangula.</title>
        <authorList>
            <person name="Long M."/>
        </authorList>
    </citation>
    <scope>NUCLEOTIDE SEQUENCE</scope>
    <source>
        <strain evidence="4">H15</strain>
    </source>
</reference>
<dbReference type="AlphaFoldDB" id="A0AAU8ACC3"/>
<proteinExistence type="predicted"/>
<dbReference type="InterPro" id="IPR011992">
    <property type="entry name" value="EF-hand-dom_pair"/>
</dbReference>
<evidence type="ECO:0000259" key="3">
    <source>
        <dbReference type="PROSITE" id="PS50222"/>
    </source>
</evidence>
<feature type="domain" description="EF-hand" evidence="3">
    <location>
        <begin position="99"/>
        <end position="123"/>
    </location>
</feature>
<dbReference type="Pfam" id="PF13202">
    <property type="entry name" value="EF-hand_5"/>
    <property type="match status" value="3"/>
</dbReference>
<name>A0AAU8ACC3_9RHOB</name>
<dbReference type="InterPro" id="IPR018247">
    <property type="entry name" value="EF_Hand_1_Ca_BS"/>
</dbReference>
<evidence type="ECO:0000313" key="4">
    <source>
        <dbReference type="EMBL" id="XCC92470.1"/>
    </source>
</evidence>
<feature type="region of interest" description="Disordered" evidence="1">
    <location>
        <begin position="52"/>
        <end position="145"/>
    </location>
</feature>